<feature type="transmembrane region" description="Helical" evidence="7">
    <location>
        <begin position="44"/>
        <end position="65"/>
    </location>
</feature>
<reference evidence="8" key="2">
    <citation type="submission" date="2025-05" db="UniProtKB">
        <authorList>
            <consortium name="EnsemblMetazoa"/>
        </authorList>
    </citation>
    <scope>IDENTIFICATION</scope>
</reference>
<dbReference type="Pfam" id="PF01733">
    <property type="entry name" value="Nucleoside_tran"/>
    <property type="match status" value="1"/>
</dbReference>
<dbReference type="InterPro" id="IPR036259">
    <property type="entry name" value="MFS_trans_sf"/>
</dbReference>
<feature type="transmembrane region" description="Helical" evidence="7">
    <location>
        <begin position="159"/>
        <end position="185"/>
    </location>
</feature>
<feature type="transmembrane region" description="Helical" evidence="7">
    <location>
        <begin position="420"/>
        <end position="442"/>
    </location>
</feature>
<evidence type="ECO:0000256" key="4">
    <source>
        <dbReference type="ARBA" id="ARBA00022692"/>
    </source>
</evidence>
<dbReference type="EnsemblMetazoa" id="XM_028286733.2">
    <property type="protein sequence ID" value="XP_028142534.1"/>
    <property type="gene ID" value="LOC114336377"/>
</dbReference>
<dbReference type="GO" id="GO:0005886">
    <property type="term" value="C:plasma membrane"/>
    <property type="evidence" value="ECO:0007669"/>
    <property type="project" value="TreeGrafter"/>
</dbReference>
<evidence type="ECO:0000256" key="6">
    <source>
        <dbReference type="ARBA" id="ARBA00023136"/>
    </source>
</evidence>
<protein>
    <submittedName>
        <fullName evidence="10 11">Equilibrative nucleoside transporter 3-like</fullName>
    </submittedName>
</protein>
<feature type="transmembrane region" description="Helical" evidence="7">
    <location>
        <begin position="224"/>
        <end position="245"/>
    </location>
</feature>
<feature type="transmembrane region" description="Helical" evidence="7">
    <location>
        <begin position="192"/>
        <end position="212"/>
    </location>
</feature>
<keyword evidence="3" id="KW-0813">Transport</keyword>
<dbReference type="PANTHER" id="PTHR10332">
    <property type="entry name" value="EQUILIBRATIVE NUCLEOSIDE TRANSPORTER"/>
    <property type="match status" value="1"/>
</dbReference>
<gene>
    <name evidence="10 11 12" type="primary">LOC114336377</name>
</gene>
<evidence type="ECO:0000313" key="8">
    <source>
        <dbReference type="EnsemblMetazoa" id="XP_028142534.1"/>
    </source>
</evidence>
<keyword evidence="9" id="KW-1185">Reference proteome</keyword>
<dbReference type="EnsemblMetazoa" id="XM_028286735.2">
    <property type="protein sequence ID" value="XP_028142536.1"/>
    <property type="gene ID" value="LOC114336377"/>
</dbReference>
<evidence type="ECO:0000313" key="12">
    <source>
        <dbReference type="RefSeq" id="XP_028142536.1"/>
    </source>
</evidence>
<dbReference type="RefSeq" id="XP_028142536.1">
    <property type="nucleotide sequence ID" value="XM_028286735.1"/>
</dbReference>
<dbReference type="GO" id="GO:0005337">
    <property type="term" value="F:nucleoside transmembrane transporter activity"/>
    <property type="evidence" value="ECO:0007669"/>
    <property type="project" value="InterPro"/>
</dbReference>
<evidence type="ECO:0000256" key="3">
    <source>
        <dbReference type="ARBA" id="ARBA00022448"/>
    </source>
</evidence>
<comment type="subcellular location">
    <subcellularLocation>
        <location evidence="1">Membrane</location>
        <topology evidence="1">Multi-pass membrane protein</topology>
    </subcellularLocation>
</comment>
<dbReference type="KEGG" id="dvv:114336377"/>
<feature type="transmembrane region" description="Helical" evidence="7">
    <location>
        <begin position="275"/>
        <end position="299"/>
    </location>
</feature>
<dbReference type="EnsemblMetazoa" id="XM_028286734.1">
    <property type="protein sequence ID" value="XP_028142535.1"/>
    <property type="gene ID" value="LOC114336377"/>
</dbReference>
<organism evidence="10">
    <name type="scientific">Diabrotica virgifera virgifera</name>
    <name type="common">western corn rootworm</name>
    <dbReference type="NCBI Taxonomy" id="50390"/>
    <lineage>
        <taxon>Eukaryota</taxon>
        <taxon>Metazoa</taxon>
        <taxon>Ecdysozoa</taxon>
        <taxon>Arthropoda</taxon>
        <taxon>Hexapoda</taxon>
        <taxon>Insecta</taxon>
        <taxon>Pterygota</taxon>
        <taxon>Neoptera</taxon>
        <taxon>Endopterygota</taxon>
        <taxon>Coleoptera</taxon>
        <taxon>Polyphaga</taxon>
        <taxon>Cucujiformia</taxon>
        <taxon>Chrysomeloidea</taxon>
        <taxon>Chrysomelidae</taxon>
        <taxon>Galerucinae</taxon>
        <taxon>Diabroticina</taxon>
        <taxon>Diabroticites</taxon>
        <taxon>Diabrotica</taxon>
    </lineage>
</organism>
<proteinExistence type="inferred from homology"/>
<dbReference type="SUPFAM" id="SSF103473">
    <property type="entry name" value="MFS general substrate transporter"/>
    <property type="match status" value="1"/>
</dbReference>
<dbReference type="Proteomes" id="UP001652700">
    <property type="component" value="Unplaced"/>
</dbReference>
<dbReference type="GeneID" id="114336377"/>
<keyword evidence="6 7" id="KW-0472">Membrane</keyword>
<name>A0A6P7G0W3_DIAVI</name>
<dbReference type="InterPro" id="IPR002259">
    <property type="entry name" value="Eqnu_transpt"/>
</dbReference>
<feature type="transmembrane region" description="Helical" evidence="7">
    <location>
        <begin position="350"/>
        <end position="369"/>
    </location>
</feature>
<feature type="transmembrane region" description="Helical" evidence="7">
    <location>
        <begin position="97"/>
        <end position="120"/>
    </location>
</feature>
<evidence type="ECO:0000313" key="10">
    <source>
        <dbReference type="RefSeq" id="XP_028142534.1"/>
    </source>
</evidence>
<dbReference type="OrthoDB" id="6370660at2759"/>
<accession>A0A6P7G0W3</accession>
<keyword evidence="4 7" id="KW-0812">Transmembrane</keyword>
<evidence type="ECO:0000313" key="9">
    <source>
        <dbReference type="Proteomes" id="UP001652700"/>
    </source>
</evidence>
<dbReference type="RefSeq" id="XP_028142535.1">
    <property type="nucleotide sequence ID" value="XM_028286734.1"/>
</dbReference>
<comment type="similarity">
    <text evidence="2">Belongs to the SLC29A/ENT transporter (TC 2.A.57) family.</text>
</comment>
<evidence type="ECO:0000256" key="5">
    <source>
        <dbReference type="ARBA" id="ARBA00022989"/>
    </source>
</evidence>
<dbReference type="AlphaFoldDB" id="A0A6P7G0W3"/>
<keyword evidence="5 7" id="KW-1133">Transmembrane helix</keyword>
<dbReference type="PANTHER" id="PTHR10332:SF88">
    <property type="entry name" value="EQUILIBRATIVE NUCLEOSIDE TRANSPORTER 1, ISOFORM A"/>
    <property type="match status" value="1"/>
</dbReference>
<reference evidence="10 11" key="1">
    <citation type="submission" date="2025-04" db="UniProtKB">
        <authorList>
            <consortium name="RefSeq"/>
        </authorList>
    </citation>
    <scope>IDENTIFICATION</scope>
    <source>
        <tissue evidence="10 11">Whole insect</tissue>
    </source>
</reference>
<feature type="transmembrane region" description="Helical" evidence="7">
    <location>
        <begin position="127"/>
        <end position="147"/>
    </location>
</feature>
<evidence type="ECO:0000256" key="7">
    <source>
        <dbReference type="SAM" id="Phobius"/>
    </source>
</evidence>
<feature type="transmembrane region" description="Helical" evidence="7">
    <location>
        <begin position="384"/>
        <end position="408"/>
    </location>
</feature>
<dbReference type="RefSeq" id="XP_028142534.1">
    <property type="nucleotide sequence ID" value="XM_028286733.1"/>
</dbReference>
<evidence type="ECO:0000256" key="1">
    <source>
        <dbReference type="ARBA" id="ARBA00004141"/>
    </source>
</evidence>
<feature type="transmembrane region" description="Helical" evidence="7">
    <location>
        <begin position="319"/>
        <end position="338"/>
    </location>
</feature>
<evidence type="ECO:0000256" key="2">
    <source>
        <dbReference type="ARBA" id="ARBA00007965"/>
    </source>
</evidence>
<evidence type="ECO:0000313" key="11">
    <source>
        <dbReference type="RefSeq" id="XP_028142535.1"/>
    </source>
</evidence>
<sequence length="445" mass="50531">MVVDAEKEVPKKVSHVVYKENEKNEEKAELSLYKKDEHEPNDPFFIIHILCFLLGFMNIMPTMFFSTAQSYWMYKFRNTTISGDVTVGVDRTTLQSYYQSVSLTVSTIPSVLFTTLLTFYGHKIPAMFRLVHSTAALFGVFVVFTIFTQIDSDTWQTEFFVITMILLVIKSAFASILGMSSMVIVARLHHRFMFLFLLGQNGNFISTLLQILSLAVTDTSVESGLLYFTVGTLTVLLTYVILIICRKSKFFQYYDVENVQEGKGETLHWSETKDVFILVWPSVLILIAVIFVATCTSPIGTLVVSENDGDGSVWTTKYWIPVAVMLSMDLTSLSGRFLSKTLYITHANKWFYIIASICRVFIVPFYIYSNAQPRTLPVIFDRDWQFLTCHIFNAVTQGFLLNIAFMSVRPLAGEKQQGALKLLGFIMSLLMIVFTGNAIVIVKIL</sequence>